<dbReference type="InterPro" id="IPR002867">
    <property type="entry name" value="IBR_dom"/>
</dbReference>
<dbReference type="GO" id="GO:0008270">
    <property type="term" value="F:zinc ion binding"/>
    <property type="evidence" value="ECO:0007669"/>
    <property type="project" value="UniProtKB-KW"/>
</dbReference>
<name>A0A699KT20_TANCI</name>
<protein>
    <recommendedName>
        <fullName evidence="3">RBR-type E3 ubiquitin transferase</fullName>
        <ecNumber evidence="3">2.3.2.31</ecNumber>
    </recommendedName>
</protein>
<accession>A0A699KT20</accession>
<evidence type="ECO:0000256" key="9">
    <source>
        <dbReference type="ARBA" id="ARBA00022833"/>
    </source>
</evidence>
<dbReference type="EMBL" id="BKCJ010550727">
    <property type="protein sequence ID" value="GFB09425.1"/>
    <property type="molecule type" value="Genomic_DNA"/>
</dbReference>
<dbReference type="SUPFAM" id="SSF57850">
    <property type="entry name" value="RING/U-box"/>
    <property type="match status" value="2"/>
</dbReference>
<reference evidence="11" key="1">
    <citation type="journal article" date="2019" name="Sci. Rep.">
        <title>Draft genome of Tanacetum cinerariifolium, the natural source of mosquito coil.</title>
        <authorList>
            <person name="Yamashiro T."/>
            <person name="Shiraishi A."/>
            <person name="Satake H."/>
            <person name="Nakayama K."/>
        </authorList>
    </citation>
    <scope>NUCLEOTIDE SEQUENCE</scope>
</reference>
<organism evidence="11">
    <name type="scientific">Tanacetum cinerariifolium</name>
    <name type="common">Dalmatian daisy</name>
    <name type="synonym">Chrysanthemum cinerariifolium</name>
    <dbReference type="NCBI Taxonomy" id="118510"/>
    <lineage>
        <taxon>Eukaryota</taxon>
        <taxon>Viridiplantae</taxon>
        <taxon>Streptophyta</taxon>
        <taxon>Embryophyta</taxon>
        <taxon>Tracheophyta</taxon>
        <taxon>Spermatophyta</taxon>
        <taxon>Magnoliopsida</taxon>
        <taxon>eudicotyledons</taxon>
        <taxon>Gunneridae</taxon>
        <taxon>Pentapetalae</taxon>
        <taxon>asterids</taxon>
        <taxon>campanulids</taxon>
        <taxon>Asterales</taxon>
        <taxon>Asteraceae</taxon>
        <taxon>Asteroideae</taxon>
        <taxon>Anthemideae</taxon>
        <taxon>Anthemidinae</taxon>
        <taxon>Tanacetum</taxon>
    </lineage>
</organism>
<dbReference type="EC" id="2.3.2.31" evidence="3"/>
<dbReference type="AlphaFoldDB" id="A0A699KT20"/>
<evidence type="ECO:0000256" key="8">
    <source>
        <dbReference type="ARBA" id="ARBA00022786"/>
    </source>
</evidence>
<keyword evidence="7" id="KW-0863">Zinc-finger</keyword>
<gene>
    <name evidence="11" type="ORF">Tci_681396</name>
</gene>
<evidence type="ECO:0000256" key="2">
    <source>
        <dbReference type="ARBA" id="ARBA00001947"/>
    </source>
</evidence>
<keyword evidence="4" id="KW-0808">Transferase</keyword>
<dbReference type="PROSITE" id="PS51873">
    <property type="entry name" value="TRIAD"/>
    <property type="match status" value="1"/>
</dbReference>
<feature type="non-terminal residue" evidence="11">
    <location>
        <position position="84"/>
    </location>
</feature>
<dbReference type="InterPro" id="IPR031127">
    <property type="entry name" value="E3_UB_ligase_RBR"/>
</dbReference>
<dbReference type="GO" id="GO:0016567">
    <property type="term" value="P:protein ubiquitination"/>
    <property type="evidence" value="ECO:0007669"/>
    <property type="project" value="UniProtKB-UniPathway"/>
</dbReference>
<sequence length="84" mass="9768">MLVDDGGEDVTSSECPHCNRLFCAQCKVMWHSGMDCSEFQSLKENERDPNDIMLMDLAKNKKWRRCPSCKYYVERTEGCLHITC</sequence>
<evidence type="ECO:0000313" key="11">
    <source>
        <dbReference type="EMBL" id="GFB09425.1"/>
    </source>
</evidence>
<comment type="caution">
    <text evidence="11">The sequence shown here is derived from an EMBL/GenBank/DDBJ whole genome shotgun (WGS) entry which is preliminary data.</text>
</comment>
<dbReference type="UniPathway" id="UPA00143"/>
<evidence type="ECO:0000256" key="5">
    <source>
        <dbReference type="ARBA" id="ARBA00022723"/>
    </source>
</evidence>
<evidence type="ECO:0000256" key="4">
    <source>
        <dbReference type="ARBA" id="ARBA00022679"/>
    </source>
</evidence>
<evidence type="ECO:0000256" key="1">
    <source>
        <dbReference type="ARBA" id="ARBA00001798"/>
    </source>
</evidence>
<feature type="domain" description="RING-type" evidence="10">
    <location>
        <begin position="1"/>
        <end position="84"/>
    </location>
</feature>
<dbReference type="Gene3D" id="1.20.120.1750">
    <property type="match status" value="1"/>
</dbReference>
<comment type="catalytic activity">
    <reaction evidence="1">
        <text>[E2 ubiquitin-conjugating enzyme]-S-ubiquitinyl-L-cysteine + [acceptor protein]-L-lysine = [E2 ubiquitin-conjugating enzyme]-L-cysteine + [acceptor protein]-N(6)-ubiquitinyl-L-lysine.</text>
        <dbReference type="EC" id="2.3.2.31"/>
    </reaction>
</comment>
<keyword evidence="8" id="KW-0833">Ubl conjugation pathway</keyword>
<evidence type="ECO:0000259" key="10">
    <source>
        <dbReference type="PROSITE" id="PS51873"/>
    </source>
</evidence>
<keyword evidence="6" id="KW-0677">Repeat</keyword>
<keyword evidence="5" id="KW-0479">Metal-binding</keyword>
<dbReference type="InterPro" id="IPR044066">
    <property type="entry name" value="TRIAD_supradom"/>
</dbReference>
<comment type="cofactor">
    <cofactor evidence="2">
        <name>Zn(2+)</name>
        <dbReference type="ChEBI" id="CHEBI:29105"/>
    </cofactor>
</comment>
<keyword evidence="9" id="KW-0862">Zinc</keyword>
<evidence type="ECO:0000256" key="6">
    <source>
        <dbReference type="ARBA" id="ARBA00022737"/>
    </source>
</evidence>
<dbReference type="PANTHER" id="PTHR11685">
    <property type="entry name" value="RBR FAMILY RING FINGER AND IBR DOMAIN-CONTAINING"/>
    <property type="match status" value="1"/>
</dbReference>
<evidence type="ECO:0000256" key="3">
    <source>
        <dbReference type="ARBA" id="ARBA00012251"/>
    </source>
</evidence>
<dbReference type="Pfam" id="PF01485">
    <property type="entry name" value="IBR"/>
    <property type="match status" value="1"/>
</dbReference>
<dbReference type="GO" id="GO:0061630">
    <property type="term" value="F:ubiquitin protein ligase activity"/>
    <property type="evidence" value="ECO:0007669"/>
    <property type="project" value="UniProtKB-EC"/>
</dbReference>
<proteinExistence type="predicted"/>
<evidence type="ECO:0000256" key="7">
    <source>
        <dbReference type="ARBA" id="ARBA00022771"/>
    </source>
</evidence>